<feature type="chain" id="PRO_5046683092" evidence="6">
    <location>
        <begin position="30"/>
        <end position="633"/>
    </location>
</feature>
<dbReference type="InterPro" id="IPR053879">
    <property type="entry name" value="HYDIN_VesB_CFA65-like_Ig"/>
</dbReference>
<gene>
    <name evidence="10" type="ORF">NKI27_14895</name>
</gene>
<keyword evidence="4" id="KW-0969">Cilium</keyword>
<protein>
    <submittedName>
        <fullName evidence="10">Choice-of-anchor D domain-containing protein</fullName>
    </submittedName>
</protein>
<sequence length="633" mass="65451">MKVTNFKLNPLRAAVIGAALMAANNVAMAAPVTKALDFVCPFPLIGDQTITATITADYPEELILDETGNAVLGEIFIDTISLIPDKARLGLSIVDATTITGTATSVNTFKTVVGDITNNAHLVLETTTIPTGESGPFDVPASGYAAAQAFDTSHTGTVSLAVDDLVLDLTNLKANGQVAPDPVGQFVADCALVPGQQNVLTSFEVRPDIIIPEVPADIEVDQAAVDFGTIQLGQQTSKTITITNAGELPLVISAMSIGGVDASFFSHDNNCSTIPGMSTCTVTVTYNASEEGTQNAVIVIESNDLDDPALEVALTGTGEVEVFPEIDVVQSIDFGTIEAGTSAVKVLTVNNIGGAALTVTGLDVAGSGFVKTADNCTTVAAGASCSAEITYTANEGASTGTVTISSDDADEPSSVVALSGVGEVIIVDPCELDPDSCVIDPCVEDPASCEVDPIGVELNYNVSGSSYIAANHGTIPLNGIITNNFDLASGTFVGNLLLDPTQGSFEIIKGWKTYLATAQIEFEPVGETVGTLIDGKLTAVSTAYVKLPKVTKTMFGWINWKIGGGENCRTVEPVTFTVTSLDGENFNPLLGGKVTGTYDMPAIENCGLLTSILSKKLEGAGNTIELDMAPILD</sequence>
<dbReference type="Pfam" id="PF22544">
    <property type="entry name" value="HYDIN_VesB_CFA65-like_Ig"/>
    <property type="match status" value="1"/>
</dbReference>
<dbReference type="InterPro" id="IPR046542">
    <property type="entry name" value="DUF6801"/>
</dbReference>
<keyword evidence="11" id="KW-1185">Reference proteome</keyword>
<dbReference type="NCBIfam" id="NF012200">
    <property type="entry name" value="choice_anch_D"/>
    <property type="match status" value="2"/>
</dbReference>
<evidence type="ECO:0000259" key="7">
    <source>
        <dbReference type="Pfam" id="PF15780"/>
    </source>
</evidence>
<evidence type="ECO:0000256" key="3">
    <source>
        <dbReference type="ARBA" id="ARBA00022490"/>
    </source>
</evidence>
<feature type="domain" description="DUF6801" evidence="8">
    <location>
        <begin position="37"/>
        <end position="200"/>
    </location>
</feature>
<evidence type="ECO:0000313" key="11">
    <source>
        <dbReference type="Proteomes" id="UP001163739"/>
    </source>
</evidence>
<evidence type="ECO:0000256" key="6">
    <source>
        <dbReference type="SAM" id="SignalP"/>
    </source>
</evidence>
<dbReference type="Pfam" id="PF15780">
    <property type="entry name" value="ASH"/>
    <property type="match status" value="1"/>
</dbReference>
<dbReference type="Gene3D" id="2.60.40.10">
    <property type="entry name" value="Immunoglobulins"/>
    <property type="match status" value="2"/>
</dbReference>
<feature type="signal peptide" evidence="6">
    <location>
        <begin position="1"/>
        <end position="29"/>
    </location>
</feature>
<evidence type="ECO:0000256" key="4">
    <source>
        <dbReference type="ARBA" id="ARBA00023069"/>
    </source>
</evidence>
<keyword evidence="6" id="KW-0732">Signal</keyword>
<evidence type="ECO:0000259" key="8">
    <source>
        <dbReference type="Pfam" id="PF20611"/>
    </source>
</evidence>
<evidence type="ECO:0000313" key="10">
    <source>
        <dbReference type="EMBL" id="UZE95341.1"/>
    </source>
</evidence>
<dbReference type="PANTHER" id="PTHR37833:SF1">
    <property type="entry name" value="SIGNAL PEPTIDE PROTEIN"/>
    <property type="match status" value="1"/>
</dbReference>
<dbReference type="Proteomes" id="UP001163739">
    <property type="component" value="Chromosome"/>
</dbReference>
<accession>A0ABY6MZR6</accession>
<reference evidence="10" key="1">
    <citation type="submission" date="2022-06" db="EMBL/GenBank/DDBJ databases">
        <title>Alkalimarinus sp. nov., isolated from gut of a Alitta virens.</title>
        <authorList>
            <person name="Yang A.I."/>
            <person name="Shin N.-R."/>
        </authorList>
    </citation>
    <scope>NUCLEOTIDE SEQUENCE</scope>
    <source>
        <strain evidence="10">A2M4</strain>
    </source>
</reference>
<feature type="domain" description="Abnormal spindle-like microcephaly-associated protein ASH" evidence="7">
    <location>
        <begin position="222"/>
        <end position="305"/>
    </location>
</feature>
<dbReference type="RefSeq" id="WP_265046830.1">
    <property type="nucleotide sequence ID" value="NZ_CP100390.1"/>
</dbReference>
<keyword evidence="5" id="KW-0966">Cell projection</keyword>
<evidence type="ECO:0000256" key="2">
    <source>
        <dbReference type="ARBA" id="ARBA00004496"/>
    </source>
</evidence>
<dbReference type="Pfam" id="PF20611">
    <property type="entry name" value="DUF6801"/>
    <property type="match status" value="1"/>
</dbReference>
<name>A0ABY6MZR6_9ALTE</name>
<dbReference type="EMBL" id="CP100390">
    <property type="protein sequence ID" value="UZE95341.1"/>
    <property type="molecule type" value="Genomic_DNA"/>
</dbReference>
<dbReference type="PANTHER" id="PTHR37833">
    <property type="entry name" value="LIPOPROTEIN-RELATED"/>
    <property type="match status" value="1"/>
</dbReference>
<evidence type="ECO:0000259" key="9">
    <source>
        <dbReference type="Pfam" id="PF22544"/>
    </source>
</evidence>
<comment type="subcellular location">
    <subcellularLocation>
        <location evidence="1">Cell projection</location>
        <location evidence="1">Cilium</location>
    </subcellularLocation>
    <subcellularLocation>
        <location evidence="2">Cytoplasm</location>
    </subcellularLocation>
</comment>
<evidence type="ECO:0000256" key="5">
    <source>
        <dbReference type="ARBA" id="ARBA00023273"/>
    </source>
</evidence>
<keyword evidence="3" id="KW-0963">Cytoplasm</keyword>
<dbReference type="InterPro" id="IPR031549">
    <property type="entry name" value="ASH"/>
</dbReference>
<organism evidence="10 11">
    <name type="scientific">Alkalimarinus alittae</name>
    <dbReference type="NCBI Taxonomy" id="2961619"/>
    <lineage>
        <taxon>Bacteria</taxon>
        <taxon>Pseudomonadati</taxon>
        <taxon>Pseudomonadota</taxon>
        <taxon>Gammaproteobacteria</taxon>
        <taxon>Alteromonadales</taxon>
        <taxon>Alteromonadaceae</taxon>
        <taxon>Alkalimarinus</taxon>
    </lineage>
</organism>
<proteinExistence type="predicted"/>
<evidence type="ECO:0000256" key="1">
    <source>
        <dbReference type="ARBA" id="ARBA00004138"/>
    </source>
</evidence>
<feature type="domain" description="HYDIN/VesB/CFA65-like Ig-like" evidence="9">
    <location>
        <begin position="324"/>
        <end position="411"/>
    </location>
</feature>
<dbReference type="InterPro" id="IPR013783">
    <property type="entry name" value="Ig-like_fold"/>
</dbReference>